<comment type="caution">
    <text evidence="2">The sequence shown here is derived from an EMBL/GenBank/DDBJ whole genome shotgun (WGS) entry which is preliminary data.</text>
</comment>
<dbReference type="RefSeq" id="WP_132128231.1">
    <property type="nucleotide sequence ID" value="NZ_CP042432.1"/>
</dbReference>
<dbReference type="InterPro" id="IPR053147">
    <property type="entry name" value="Hsp_HslJ-like"/>
</dbReference>
<protein>
    <submittedName>
        <fullName evidence="2">META domain-containing protein</fullName>
    </submittedName>
</protein>
<evidence type="ECO:0000313" key="2">
    <source>
        <dbReference type="EMBL" id="TCS89145.1"/>
    </source>
</evidence>
<dbReference type="InterPro" id="IPR038670">
    <property type="entry name" value="HslJ-like_sf"/>
</dbReference>
<evidence type="ECO:0000259" key="1">
    <source>
        <dbReference type="Pfam" id="PF03724"/>
    </source>
</evidence>
<feature type="domain" description="DUF306" evidence="1">
    <location>
        <begin position="29"/>
        <end position="136"/>
    </location>
</feature>
<reference evidence="2 3" key="1">
    <citation type="submission" date="2019-03" db="EMBL/GenBank/DDBJ databases">
        <title>Genomic Encyclopedia of Type Strains, Phase IV (KMG-IV): sequencing the most valuable type-strain genomes for metagenomic binning, comparative biology and taxonomic classification.</title>
        <authorList>
            <person name="Goeker M."/>
        </authorList>
    </citation>
    <scope>NUCLEOTIDE SEQUENCE [LARGE SCALE GENOMIC DNA]</scope>
    <source>
        <strain evidence="2 3">DSM 21100</strain>
    </source>
</reference>
<accession>A0A4R3KV10</accession>
<proteinExistence type="predicted"/>
<sequence>MHFLQLSMLGLLLILQQTCSRNEDYSHKELLNTPWELVSINQETIDSALKEPTLLFEESGSKANGFAGCNQFFGTYSLSADSLSFSGLGSTKMFCEQSQELEGQYLGRLSEVTHFVVSQNGSALTLLSNAVPVLEFKKGEAD</sequence>
<evidence type="ECO:0000313" key="3">
    <source>
        <dbReference type="Proteomes" id="UP000295807"/>
    </source>
</evidence>
<organism evidence="2 3">
    <name type="scientific">Anseongella ginsenosidimutans</name>
    <dbReference type="NCBI Taxonomy" id="496056"/>
    <lineage>
        <taxon>Bacteria</taxon>
        <taxon>Pseudomonadati</taxon>
        <taxon>Bacteroidota</taxon>
        <taxon>Sphingobacteriia</taxon>
        <taxon>Sphingobacteriales</taxon>
        <taxon>Sphingobacteriaceae</taxon>
        <taxon>Anseongella</taxon>
    </lineage>
</organism>
<dbReference type="PANTHER" id="PTHR35535:SF1">
    <property type="entry name" value="HEAT SHOCK PROTEIN HSLJ"/>
    <property type="match status" value="1"/>
</dbReference>
<dbReference type="EMBL" id="SMAD01000002">
    <property type="protein sequence ID" value="TCS89145.1"/>
    <property type="molecule type" value="Genomic_DNA"/>
</dbReference>
<dbReference type="Proteomes" id="UP000295807">
    <property type="component" value="Unassembled WGS sequence"/>
</dbReference>
<name>A0A4R3KV10_9SPHI</name>
<dbReference type="AlphaFoldDB" id="A0A4R3KV10"/>
<dbReference type="Gene3D" id="2.40.128.270">
    <property type="match status" value="1"/>
</dbReference>
<dbReference type="InterPro" id="IPR005184">
    <property type="entry name" value="DUF306_Meta_HslJ"/>
</dbReference>
<gene>
    <name evidence="2" type="ORF">EDD80_102339</name>
</gene>
<keyword evidence="3" id="KW-1185">Reference proteome</keyword>
<dbReference type="Pfam" id="PF03724">
    <property type="entry name" value="META"/>
    <property type="match status" value="1"/>
</dbReference>
<dbReference type="PANTHER" id="PTHR35535">
    <property type="entry name" value="HEAT SHOCK PROTEIN HSLJ"/>
    <property type="match status" value="1"/>
</dbReference>
<dbReference type="OrthoDB" id="880459at2"/>